<dbReference type="Proteomes" id="UP000037755">
    <property type="component" value="Unassembled WGS sequence"/>
</dbReference>
<dbReference type="RefSeq" id="WP_054409749.1">
    <property type="nucleotide sequence ID" value="NZ_FOYA01000010.1"/>
</dbReference>
<reference evidence="2 3" key="1">
    <citation type="submission" date="2015-08" db="EMBL/GenBank/DDBJ databases">
        <title>Whole genome sequence of Flavobacterium akiainvivens IK-1T, from decaying Wikstroemia oahuensis, an endemic Hawaiian shrub.</title>
        <authorList>
            <person name="Wan X."/>
            <person name="Hou S."/>
            <person name="Saito J."/>
            <person name="Donachie S."/>
        </authorList>
    </citation>
    <scope>NUCLEOTIDE SEQUENCE [LARGE SCALE GENOMIC DNA]</scope>
    <source>
        <strain evidence="2 3">IK-1</strain>
    </source>
</reference>
<dbReference type="EMBL" id="LIYD01000005">
    <property type="protein sequence ID" value="KOS08010.1"/>
    <property type="molecule type" value="Genomic_DNA"/>
</dbReference>
<dbReference type="PATRIC" id="fig|1202724.3.peg.4060"/>
<organism evidence="2 3">
    <name type="scientific">Flavobacterium akiainvivens</name>
    <dbReference type="NCBI Taxonomy" id="1202724"/>
    <lineage>
        <taxon>Bacteria</taxon>
        <taxon>Pseudomonadati</taxon>
        <taxon>Bacteroidota</taxon>
        <taxon>Flavobacteriia</taxon>
        <taxon>Flavobacteriales</taxon>
        <taxon>Flavobacteriaceae</taxon>
        <taxon>Flavobacterium</taxon>
    </lineage>
</organism>
<proteinExistence type="predicted"/>
<keyword evidence="1" id="KW-0472">Membrane</keyword>
<comment type="caution">
    <text evidence="2">The sequence shown here is derived from an EMBL/GenBank/DDBJ whole genome shotgun (WGS) entry which is preliminary data.</text>
</comment>
<dbReference type="AlphaFoldDB" id="A0A0M9VJR0"/>
<keyword evidence="3" id="KW-1185">Reference proteome</keyword>
<feature type="transmembrane region" description="Helical" evidence="1">
    <location>
        <begin position="75"/>
        <end position="99"/>
    </location>
</feature>
<evidence type="ECO:0000256" key="1">
    <source>
        <dbReference type="SAM" id="Phobius"/>
    </source>
</evidence>
<gene>
    <name evidence="2" type="ORF">AM493_19600</name>
</gene>
<feature type="transmembrane region" description="Helical" evidence="1">
    <location>
        <begin position="49"/>
        <end position="69"/>
    </location>
</feature>
<evidence type="ECO:0000313" key="3">
    <source>
        <dbReference type="Proteomes" id="UP000037755"/>
    </source>
</evidence>
<keyword evidence="1" id="KW-0812">Transmembrane</keyword>
<accession>A0A0M9VJR0</accession>
<evidence type="ECO:0000313" key="2">
    <source>
        <dbReference type="EMBL" id="KOS08010.1"/>
    </source>
</evidence>
<keyword evidence="1" id="KW-1133">Transmembrane helix</keyword>
<name>A0A0M9VJR0_9FLAO</name>
<feature type="transmembrane region" description="Helical" evidence="1">
    <location>
        <begin position="6"/>
        <end position="28"/>
    </location>
</feature>
<protein>
    <submittedName>
        <fullName evidence="2">Uncharacterized protein</fullName>
    </submittedName>
</protein>
<sequence length="100" mass="11273">MSLRVVNYIVVCLAVLGVLFCWVQYLEAKRLLSNPLIPQGLMAIHFKRMVLFTALFLVVAMLQLLAVYFRKGRLVAAVFGIIVIAAAVVFYPLVIGWFLE</sequence>